<accession>A0A291QLZ2</accession>
<keyword evidence="3" id="KW-1185">Reference proteome</keyword>
<keyword evidence="1" id="KW-0560">Oxidoreductase</keyword>
<sequence>MDDELVTRLSAGKYLLVSSYRKDGTLVPSPVWVVRDGDALGIWTVADSWKVKRIKRRADVMVGPCDLRGNPTGEQVPATAEVVPQEVTARYRTLITRKYTVVGFFTLLGSRIRRGLDGTVGIRITLAR</sequence>
<dbReference type="Proteomes" id="UP000221011">
    <property type="component" value="Chromosome"/>
</dbReference>
<dbReference type="GO" id="GO:0070967">
    <property type="term" value="F:coenzyme F420 binding"/>
    <property type="evidence" value="ECO:0007669"/>
    <property type="project" value="TreeGrafter"/>
</dbReference>
<organism evidence="2 3">
    <name type="scientific">Streptomyces formicae</name>
    <dbReference type="NCBI Taxonomy" id="1616117"/>
    <lineage>
        <taxon>Bacteria</taxon>
        <taxon>Bacillati</taxon>
        <taxon>Actinomycetota</taxon>
        <taxon>Actinomycetes</taxon>
        <taxon>Kitasatosporales</taxon>
        <taxon>Streptomycetaceae</taxon>
        <taxon>Streptomyces</taxon>
    </lineage>
</organism>
<protein>
    <submittedName>
        <fullName evidence="2">Uncharacterized protein</fullName>
    </submittedName>
</protein>
<dbReference type="AlphaFoldDB" id="A0A291QLZ2"/>
<dbReference type="PANTHER" id="PTHR35176">
    <property type="entry name" value="HEME OXYGENASE HI_0854-RELATED"/>
    <property type="match status" value="1"/>
</dbReference>
<dbReference type="InterPro" id="IPR012349">
    <property type="entry name" value="Split_barrel_FMN-bd"/>
</dbReference>
<evidence type="ECO:0000313" key="3">
    <source>
        <dbReference type="Proteomes" id="UP000221011"/>
    </source>
</evidence>
<gene>
    <name evidence="2" type="ORF">KY5_7842</name>
</gene>
<dbReference type="Gene3D" id="2.30.110.10">
    <property type="entry name" value="Electron Transport, Fmn-binding Protein, Chain A"/>
    <property type="match status" value="1"/>
</dbReference>
<dbReference type="InterPro" id="IPR052019">
    <property type="entry name" value="F420H2_bilvrd_red/Heme_oxyg"/>
</dbReference>
<dbReference type="NCBIfam" id="TIGR03666">
    <property type="entry name" value="Rv2061_F420"/>
    <property type="match status" value="1"/>
</dbReference>
<dbReference type="SUPFAM" id="SSF50475">
    <property type="entry name" value="FMN-binding split barrel"/>
    <property type="match status" value="1"/>
</dbReference>
<dbReference type="GO" id="GO:0016627">
    <property type="term" value="F:oxidoreductase activity, acting on the CH-CH group of donors"/>
    <property type="evidence" value="ECO:0007669"/>
    <property type="project" value="TreeGrafter"/>
</dbReference>
<dbReference type="GO" id="GO:0005829">
    <property type="term" value="C:cytosol"/>
    <property type="evidence" value="ECO:0007669"/>
    <property type="project" value="TreeGrafter"/>
</dbReference>
<dbReference type="KEGG" id="sfk:KY5_7842"/>
<dbReference type="RefSeq" id="WP_098246726.1">
    <property type="nucleotide sequence ID" value="NZ_CP022685.1"/>
</dbReference>
<reference evidence="2 3" key="1">
    <citation type="submission" date="2017-08" db="EMBL/GenBank/DDBJ databases">
        <title>Complete Genome Sequence of Streptomyces formicae KY5, the formicamycin producer.</title>
        <authorList>
            <person name="Holmes N.A."/>
            <person name="Devine R."/>
            <person name="Qin Z."/>
            <person name="Seipke R.F."/>
            <person name="Wilkinson B."/>
            <person name="Hutchings M.I."/>
        </authorList>
    </citation>
    <scope>NUCLEOTIDE SEQUENCE [LARGE SCALE GENOMIC DNA]</scope>
    <source>
        <strain evidence="2 3">KY5</strain>
    </source>
</reference>
<evidence type="ECO:0000313" key="2">
    <source>
        <dbReference type="EMBL" id="ATL32860.1"/>
    </source>
</evidence>
<proteinExistence type="predicted"/>
<dbReference type="EMBL" id="CP022685">
    <property type="protein sequence ID" value="ATL32860.1"/>
    <property type="molecule type" value="Genomic_DNA"/>
</dbReference>
<name>A0A291QLZ2_9ACTN</name>
<dbReference type="InterPro" id="IPR019965">
    <property type="entry name" value="PPOX_F420-dep_Rv2061_put"/>
</dbReference>
<evidence type="ECO:0000256" key="1">
    <source>
        <dbReference type="ARBA" id="ARBA00023002"/>
    </source>
</evidence>
<dbReference type="PANTHER" id="PTHR35176:SF11">
    <property type="entry name" value="PYRIDOXAMINE 5'-PHOSPHATE OXIDASE FAMILY PROTEIN"/>
    <property type="match status" value="1"/>
</dbReference>